<evidence type="ECO:0000256" key="3">
    <source>
        <dbReference type="PROSITE-ProRule" id="PRU00176"/>
    </source>
</evidence>
<dbReference type="InterPro" id="IPR000504">
    <property type="entry name" value="RRM_dom"/>
</dbReference>
<gene>
    <name evidence="6" type="ordered locus">KLTH0F18766g</name>
</gene>
<name>C5DJS5_LACTC</name>
<dbReference type="GO" id="GO:0006417">
    <property type="term" value="P:regulation of translation"/>
    <property type="evidence" value="ECO:0007669"/>
    <property type="project" value="TreeGrafter"/>
</dbReference>
<protein>
    <submittedName>
        <fullName evidence="6">KLTH0F18766p</fullName>
    </submittedName>
</protein>
<keyword evidence="1" id="KW-0677">Repeat</keyword>
<feature type="region of interest" description="Disordered" evidence="4">
    <location>
        <begin position="448"/>
        <end position="588"/>
    </location>
</feature>
<feature type="compositionally biased region" description="Low complexity" evidence="4">
    <location>
        <begin position="118"/>
        <end position="176"/>
    </location>
</feature>
<dbReference type="Gene3D" id="3.30.70.330">
    <property type="match status" value="2"/>
</dbReference>
<feature type="region of interest" description="Disordered" evidence="4">
    <location>
        <begin position="181"/>
        <end position="200"/>
    </location>
</feature>
<dbReference type="PANTHER" id="PTHR48032:SF6">
    <property type="entry name" value="RNA-BINDING (RRM_RBD_RNP MOTIFS) FAMILY PROTEIN"/>
    <property type="match status" value="1"/>
</dbReference>
<dbReference type="InterPro" id="IPR012677">
    <property type="entry name" value="Nucleotide-bd_a/b_plait_sf"/>
</dbReference>
<accession>C5DJS5</accession>
<feature type="domain" description="RRM" evidence="5">
    <location>
        <begin position="292"/>
        <end position="369"/>
    </location>
</feature>
<feature type="compositionally biased region" description="Polar residues" evidence="4">
    <location>
        <begin position="461"/>
        <end position="471"/>
    </location>
</feature>
<dbReference type="eggNOG" id="KOG4205">
    <property type="taxonomic scope" value="Eukaryota"/>
</dbReference>
<dbReference type="InParanoid" id="C5DJS5"/>
<dbReference type="FunCoup" id="C5DJS5">
    <property type="interactions" value="357"/>
</dbReference>
<evidence type="ECO:0000256" key="1">
    <source>
        <dbReference type="ARBA" id="ARBA00022737"/>
    </source>
</evidence>
<feature type="compositionally biased region" description="Low complexity" evidence="4">
    <location>
        <begin position="54"/>
        <end position="81"/>
    </location>
</feature>
<feature type="compositionally biased region" description="Acidic residues" evidence="4">
    <location>
        <begin position="1"/>
        <end position="14"/>
    </location>
</feature>
<sequence>MSFSDDEDFNDIYGDDSNATSTTAATTAAEPTKQEVAASAANAQSADTSKPQGAGAAASASTEAAQPAAVAQPAPAPAASSSLDQLAALQALSSNLSQLQQAASGNNNSSTESQTKDPSSTSDTAAVPATSTASAPPAMPGMPAMPSMPGMPSMTGMPGMPGMPNMQQWQQLQQLQQSMPQFQQGGASGPGSAAEQRTNKADLSRDICKMFIGGLNWETTEDNLKDYFSKYGQVTDLKIMRDNATGRSRGFGFLTFAEASSVDEVVKTQHILDGKVIDPKRAIPREEQDKTGKIFVGGIGPDVRPKEFEEFFSQWGTIIDAQLMLDKDTGRSRGFGFITYDTPDAVDRVCENKFIEFKGKRIEIKRAEPRHLQKQQQQQKTQAPFGSAQFNMFQNPMMGNFNPMFNPQAMAEYYNKMQEYYAQMQQQTGVDYSQMYQQQMQQMQQMMTGMMPGMPGMPPAASQSDTPTQEASDVPTIGSEDKAEERNDGDNNIERRVSSPPTNAPRGPRSGNPRDNGREGRDNRDGRDGRDNRNSRDGRDGRDGRDDRDNGGRGSYRSGFRNRDRSGYRGGRSGYSRRNNNGYHPYSR</sequence>
<dbReference type="Proteomes" id="UP000002036">
    <property type="component" value="Chromosome F"/>
</dbReference>
<reference evidence="6 7" key="1">
    <citation type="journal article" date="2009" name="Genome Res.">
        <title>Comparative genomics of protoploid Saccharomycetaceae.</title>
        <authorList>
            <consortium name="The Genolevures Consortium"/>
            <person name="Souciet J.-L."/>
            <person name="Dujon B."/>
            <person name="Gaillardin C."/>
            <person name="Johnston M."/>
            <person name="Baret P.V."/>
            <person name="Cliften P."/>
            <person name="Sherman D.J."/>
            <person name="Weissenbach J."/>
            <person name="Westhof E."/>
            <person name="Wincker P."/>
            <person name="Jubin C."/>
            <person name="Poulain J."/>
            <person name="Barbe V."/>
            <person name="Segurens B."/>
            <person name="Artiguenave F."/>
            <person name="Anthouard V."/>
            <person name="Vacherie B."/>
            <person name="Val M.-E."/>
            <person name="Fulton R.S."/>
            <person name="Minx P."/>
            <person name="Wilson R."/>
            <person name="Durrens P."/>
            <person name="Jean G."/>
            <person name="Marck C."/>
            <person name="Martin T."/>
            <person name="Nikolski M."/>
            <person name="Rolland T."/>
            <person name="Seret M.-L."/>
            <person name="Casaregola S."/>
            <person name="Despons L."/>
            <person name="Fairhead C."/>
            <person name="Fischer G."/>
            <person name="Lafontaine I."/>
            <person name="Leh V."/>
            <person name="Lemaire M."/>
            <person name="de Montigny J."/>
            <person name="Neuveglise C."/>
            <person name="Thierry A."/>
            <person name="Blanc-Lenfle I."/>
            <person name="Bleykasten C."/>
            <person name="Diffels J."/>
            <person name="Fritsch E."/>
            <person name="Frangeul L."/>
            <person name="Goeffon A."/>
            <person name="Jauniaux N."/>
            <person name="Kachouri-Lafond R."/>
            <person name="Payen C."/>
            <person name="Potier S."/>
            <person name="Pribylova L."/>
            <person name="Ozanne C."/>
            <person name="Richard G.-F."/>
            <person name="Sacerdot C."/>
            <person name="Straub M.-L."/>
            <person name="Talla E."/>
        </authorList>
    </citation>
    <scope>NUCLEOTIDE SEQUENCE [LARGE SCALE GENOMIC DNA]</scope>
    <source>
        <strain evidence="7">ATCC 56472 / CBS 6340 / NRRL Y-8284</strain>
    </source>
</reference>
<dbReference type="OrthoDB" id="1875751at2759"/>
<dbReference type="SMART" id="SM00360">
    <property type="entry name" value="RRM"/>
    <property type="match status" value="2"/>
</dbReference>
<feature type="compositionally biased region" description="Basic and acidic residues" evidence="4">
    <location>
        <begin position="515"/>
        <end position="551"/>
    </location>
</feature>
<dbReference type="InterPro" id="IPR034156">
    <property type="entry name" value="Hrp1_RRM1"/>
</dbReference>
<feature type="compositionally biased region" description="Basic and acidic residues" evidence="4">
    <location>
        <begin position="479"/>
        <end position="497"/>
    </location>
</feature>
<dbReference type="InterPro" id="IPR035979">
    <property type="entry name" value="RBD_domain_sf"/>
</dbReference>
<feature type="compositionally biased region" description="Low complexity" evidence="4">
    <location>
        <begin position="574"/>
        <end position="588"/>
    </location>
</feature>
<evidence type="ECO:0000313" key="6">
    <source>
        <dbReference type="EMBL" id="CAR24564.1"/>
    </source>
</evidence>
<dbReference type="CDD" id="cd12577">
    <property type="entry name" value="RRM1_Hrp1p"/>
    <property type="match status" value="1"/>
</dbReference>
<evidence type="ECO:0000313" key="7">
    <source>
        <dbReference type="Proteomes" id="UP000002036"/>
    </source>
</evidence>
<dbReference type="AlphaFoldDB" id="C5DJS5"/>
<dbReference type="PANTHER" id="PTHR48032">
    <property type="entry name" value="RNA-BINDING PROTEIN MUSASHI HOMOLOG RBP6"/>
    <property type="match status" value="1"/>
</dbReference>
<dbReference type="EMBL" id="CU928170">
    <property type="protein sequence ID" value="CAR24564.1"/>
    <property type="molecule type" value="Genomic_DNA"/>
</dbReference>
<organism evidence="6 7">
    <name type="scientific">Lachancea thermotolerans (strain ATCC 56472 / CBS 6340 / NRRL Y-8284)</name>
    <name type="common">Yeast</name>
    <name type="synonym">Kluyveromyces thermotolerans</name>
    <dbReference type="NCBI Taxonomy" id="559295"/>
    <lineage>
        <taxon>Eukaryota</taxon>
        <taxon>Fungi</taxon>
        <taxon>Dikarya</taxon>
        <taxon>Ascomycota</taxon>
        <taxon>Saccharomycotina</taxon>
        <taxon>Saccharomycetes</taxon>
        <taxon>Saccharomycetales</taxon>
        <taxon>Saccharomycetaceae</taxon>
        <taxon>Lachancea</taxon>
    </lineage>
</organism>
<dbReference type="KEGG" id="lth:KLTH0F18766g"/>
<dbReference type="GeneID" id="8293237"/>
<feature type="region of interest" description="Disordered" evidence="4">
    <location>
        <begin position="97"/>
        <end position="176"/>
    </location>
</feature>
<evidence type="ECO:0000256" key="4">
    <source>
        <dbReference type="SAM" id="MobiDB-lite"/>
    </source>
</evidence>
<dbReference type="FunFam" id="3.30.70.330:FF:000025">
    <property type="entry name" value="RNA-binding protein Musashi homolog 2 isoform X1"/>
    <property type="match status" value="1"/>
</dbReference>
<proteinExistence type="predicted"/>
<keyword evidence="2 3" id="KW-0694">RNA-binding</keyword>
<dbReference type="RefSeq" id="XP_002555001.1">
    <property type="nucleotide sequence ID" value="XM_002554955.1"/>
</dbReference>
<feature type="compositionally biased region" description="Low complexity" evidence="4">
    <location>
        <begin position="37"/>
        <end position="46"/>
    </location>
</feature>
<evidence type="ECO:0000256" key="2">
    <source>
        <dbReference type="ARBA" id="ARBA00022884"/>
    </source>
</evidence>
<feature type="region of interest" description="Disordered" evidence="4">
    <location>
        <begin position="1"/>
        <end position="81"/>
    </location>
</feature>
<feature type="compositionally biased region" description="Low complexity" evidence="4">
    <location>
        <begin position="181"/>
        <end position="194"/>
    </location>
</feature>
<dbReference type="PROSITE" id="PS50102">
    <property type="entry name" value="RRM"/>
    <property type="match status" value="2"/>
</dbReference>
<feature type="compositionally biased region" description="Polar residues" evidence="4">
    <location>
        <begin position="105"/>
        <end position="117"/>
    </location>
</feature>
<dbReference type="Pfam" id="PF00076">
    <property type="entry name" value="RRM_1"/>
    <property type="match status" value="2"/>
</dbReference>
<dbReference type="CDD" id="cd12330">
    <property type="entry name" value="RRM2_Hrp1p"/>
    <property type="match status" value="1"/>
</dbReference>
<feature type="compositionally biased region" description="Low complexity" evidence="4">
    <location>
        <begin position="19"/>
        <end position="29"/>
    </location>
</feature>
<dbReference type="GO" id="GO:0003729">
    <property type="term" value="F:mRNA binding"/>
    <property type="evidence" value="ECO:0007669"/>
    <property type="project" value="TreeGrafter"/>
</dbReference>
<keyword evidence="7" id="KW-1185">Reference proteome</keyword>
<dbReference type="STRING" id="559295.C5DJS5"/>
<dbReference type="OMA" id="RVCQNKF"/>
<dbReference type="HOGENOM" id="CLU_012062_0_2_1"/>
<evidence type="ECO:0000259" key="5">
    <source>
        <dbReference type="PROSITE" id="PS50102"/>
    </source>
</evidence>
<dbReference type="SUPFAM" id="SSF54928">
    <property type="entry name" value="RNA-binding domain, RBD"/>
    <property type="match status" value="2"/>
</dbReference>
<feature type="domain" description="RRM" evidence="5">
    <location>
        <begin position="208"/>
        <end position="290"/>
    </location>
</feature>